<sequence>MDIIELAIASGMHITLDGRIGTQEYSSVHGSVQALRRFAEAVVVTVPLVARHQVLTEADARADSANTQGREAGNDC</sequence>
<gene>
    <name evidence="1" type="ORF">FSO04_35850</name>
</gene>
<proteinExistence type="predicted"/>
<dbReference type="Proteomes" id="UP000463700">
    <property type="component" value="Unassembled WGS sequence"/>
</dbReference>
<protein>
    <submittedName>
        <fullName evidence="1">Uncharacterized protein</fullName>
    </submittedName>
</protein>
<evidence type="ECO:0000313" key="2">
    <source>
        <dbReference type="Proteomes" id="UP000463700"/>
    </source>
</evidence>
<name>A0A6N6W4H0_9BURK</name>
<dbReference type="EMBL" id="VOSW01000098">
    <property type="protein sequence ID" value="KAE8755121.1"/>
    <property type="molecule type" value="Genomic_DNA"/>
</dbReference>
<dbReference type="AlphaFoldDB" id="A0A6N6W4H0"/>
<dbReference type="RefSeq" id="WP_154566242.1">
    <property type="nucleotide sequence ID" value="NZ_VOSW01000098.1"/>
</dbReference>
<accession>A0A6N6W4H0</accession>
<reference evidence="1 2" key="1">
    <citation type="journal article" date="2020" name="Int. J. Syst. Evol. Microbiol.">
        <title>Paraburkholderia madseniana sp. nov., a phenolic acid-degrading bacterium isolated from acidic forest soil.</title>
        <authorList>
            <person name="Wilhelm R.C."/>
            <person name="Murphy S.J.L."/>
            <person name="Feriancek N.M."/>
            <person name="Karasz D.C."/>
            <person name="DeRito C.M."/>
            <person name="Newman J.D."/>
            <person name="Buckley D.H."/>
        </authorList>
    </citation>
    <scope>NUCLEOTIDE SEQUENCE [LARGE SCALE GENOMIC DNA]</scope>
    <source>
        <strain evidence="1 2">RP11</strain>
    </source>
</reference>
<dbReference type="OrthoDB" id="9134529at2"/>
<comment type="caution">
    <text evidence="1">The sequence shown here is derived from an EMBL/GenBank/DDBJ whole genome shotgun (WGS) entry which is preliminary data.</text>
</comment>
<evidence type="ECO:0000313" key="1">
    <source>
        <dbReference type="EMBL" id="KAE8755121.1"/>
    </source>
</evidence>
<organism evidence="1 2">
    <name type="scientific">Paraburkholderia madseniana</name>
    <dbReference type="NCBI Taxonomy" id="2599607"/>
    <lineage>
        <taxon>Bacteria</taxon>
        <taxon>Pseudomonadati</taxon>
        <taxon>Pseudomonadota</taxon>
        <taxon>Betaproteobacteria</taxon>
        <taxon>Burkholderiales</taxon>
        <taxon>Burkholderiaceae</taxon>
        <taxon>Paraburkholderia</taxon>
    </lineage>
</organism>